<feature type="compositionally biased region" description="Low complexity" evidence="12">
    <location>
        <begin position="182"/>
        <end position="200"/>
    </location>
</feature>
<reference evidence="14 16" key="1">
    <citation type="submission" date="2020-04" db="EMBL/GenBank/DDBJ databases">
        <title>Genome Assembly and Annotation of Botryosphaeria dothidea sdau 11-99, a Latent Pathogen of Apple Fruit Ring Rot in China.</title>
        <authorList>
            <person name="Yu C."/>
            <person name="Diao Y."/>
            <person name="Lu Q."/>
            <person name="Zhao J."/>
            <person name="Cui S."/>
            <person name="Peng C."/>
            <person name="He B."/>
            <person name="Liu H."/>
        </authorList>
    </citation>
    <scope>NUCLEOTIDE SEQUENCE [LARGE SCALE GENOMIC DNA]</scope>
    <source>
        <strain evidence="16">sdau11-99</strain>
        <strain evidence="14">Sdau11-99</strain>
    </source>
</reference>
<dbReference type="PANTHER" id="PTHR10121">
    <property type="entry name" value="COATOMER SUBUNIT DELTA"/>
    <property type="match status" value="1"/>
</dbReference>
<dbReference type="EMBL" id="WWBZ02000082">
    <property type="protein sequence ID" value="KAF4300761.1"/>
    <property type="molecule type" value="Genomic_DNA"/>
</dbReference>
<dbReference type="SUPFAM" id="SSF50978">
    <property type="entry name" value="WD40 repeat-like"/>
    <property type="match status" value="1"/>
</dbReference>
<comment type="similarity">
    <text evidence="2 11">Belongs to the adaptor complexes medium subunit family. Delta-COP subfamily.</text>
</comment>
<keyword evidence="5 11" id="KW-0963">Cytoplasm</keyword>
<dbReference type="Pfam" id="PF12896">
    <property type="entry name" value="ANAPC4"/>
    <property type="match status" value="1"/>
</dbReference>
<sequence length="1395" mass="155244">MVVLAASICTRGGKAVLSRQFREMQRSRIEALLASFPKLADSGTQHTTVEQDNVRYVYQPLDELYMVLITNRQSNILQDIDSLHLFAQVVSSICKSLDEREILRNAFELLSAFDELVTLGYRENLTLSQIKTFLDMESHEERIQEIIARNKELEASEERKRKAKQLEMQRKEMSRTGRAGGVPRTPSYPTYTPSVPTTVPDTYDSYNAAKNETKKPMPVRGKGMQLGKKSKTTNMFDAVRADLGADAEASAPLVSSTPTPAAAPSAPARASLSADREAIHIALTETITARLSREGSLEHFEVKGDLQLRVSDSALTQIKLDLDMGNTHGAQLSSHPKVDKPSFRSDKIIQLADSSKGFPVNMGVGVLKWRLVAKPGEVSEPPINFTVWVSEADNNTYSVTVEYELTGGDTLKDVTVIIPYSTSEPSVSSFDAVYEVSGDSLEWNIGTVDADKSTGSFEFEAQADSDAEFFPMRVRFAKSKPFVEVDVASVSLLNENQDISFSKDIKSIAENYEGVCHVRRASRLSATRPWPGGDLACNDFAPTSPHGLQLTMEPSEAPSLMLQAEKALPQPIHPRLISYCPTMDLVAVVSQEETLDVYRFNGQRAFGLKRKSFESKVDSICWKFNGQHIAVAWDDGSVDIVSSETGKTVKQVRREAASFAADDESTPRISSLAWGVNFIDVNAVKDRTGSNSARSPSESPRDQDPFETTEEWDQKRQEITLDDFLERQPDLSKLGISPDLPDQIALTDVQDALPKLSVIPDPPANPFQMMSKAKSTDAFSTQQSVDAIFHSQHLRDSNAVDVLLIGYDNGAVSPNIYDSLEIGGMRVPAEWSLSNPISLLHASHPYSCSHLTLMETQDSTNAESRVIFVPLTLRFIPSNGIYLHLIASKTAQLQNLLQYLQASFRTIISYFHNARDLPSRFMRNISETLSEKGEGDLVSNLYHLAVSGDCPSTIKEWLVDELAENGHKRWDQAASQGYTKILEMTHENVIPALDRTSIVVSMLRGLARYTGSSAIINVPPEELSNILDTIRCLRLLAHNVLIYAAEERRQFTAFSRWLRHEIDTQASDPSSQTAEEAADRDPGIDHSLLLAYIPGALTKSKLAPFLRRQQDIINPRPELLAYDRVKHSMNGHREDQPILEGSLCIWTLQEILQGQCRELFAQITAWQAANSSLSCGIVLEECKLSEARDMRMVFEQLENCSDISTYSAFVPENTRSEVRLHRIVHSDVFDSIDNAVRSIQAVIIQFQSCEIQDLKFVDDDAFMILLRKDDASYLLSFPYSALSTEQAPSTLHHSQNAADSHHAASSALPQGRSQPDDAREIWSLDIPEAWAPFVKHVFPASERFTPIKIDVNGRKDRRVVCVLGDDLKHYKIYDLDYDSGKEGEADTTVDTIMSG</sequence>
<evidence type="ECO:0000313" key="16">
    <source>
        <dbReference type="Proteomes" id="UP000572817"/>
    </source>
</evidence>
<evidence type="ECO:0000256" key="2">
    <source>
        <dbReference type="ARBA" id="ARBA00010516"/>
    </source>
</evidence>
<dbReference type="Pfam" id="PF01217">
    <property type="entry name" value="Clat_adaptor_s"/>
    <property type="match status" value="1"/>
</dbReference>
<protein>
    <recommendedName>
        <fullName evidence="11">Coatomer subunit delta</fullName>
    </recommendedName>
</protein>
<dbReference type="PROSITE" id="PS51072">
    <property type="entry name" value="MHD"/>
    <property type="match status" value="1"/>
</dbReference>
<dbReference type="InterPro" id="IPR024977">
    <property type="entry name" value="Apc4-like_WD40_dom"/>
</dbReference>
<dbReference type="OrthoDB" id="2110451at2759"/>
<feature type="compositionally biased region" description="Basic and acidic residues" evidence="12">
    <location>
        <begin position="154"/>
        <end position="175"/>
    </location>
</feature>
<evidence type="ECO:0000256" key="8">
    <source>
        <dbReference type="ARBA" id="ARBA00023034"/>
    </source>
</evidence>
<dbReference type="InterPro" id="IPR028565">
    <property type="entry name" value="MHD"/>
</dbReference>
<dbReference type="Gene3D" id="3.30.450.60">
    <property type="match status" value="1"/>
</dbReference>
<dbReference type="Gene3D" id="2.130.10.10">
    <property type="entry name" value="YVTN repeat-like/Quinoprotein amine dehydrogenase"/>
    <property type="match status" value="1"/>
</dbReference>
<feature type="compositionally biased region" description="Polar residues" evidence="12">
    <location>
        <begin position="689"/>
        <end position="698"/>
    </location>
</feature>
<keyword evidence="7 11" id="KW-0653">Protein transport</keyword>
<dbReference type="GO" id="GO:0006888">
    <property type="term" value="P:endoplasmic reticulum to Golgi vesicle-mediated transport"/>
    <property type="evidence" value="ECO:0007669"/>
    <property type="project" value="TreeGrafter"/>
</dbReference>
<accession>A0A8H4MZR2</accession>
<dbReference type="GO" id="GO:0030126">
    <property type="term" value="C:COPI vesicle coat"/>
    <property type="evidence" value="ECO:0007669"/>
    <property type="project" value="UniProtKB-UniRule"/>
</dbReference>
<comment type="function">
    <text evidence="11">The coatomer is a cytosolic protein complex that binds to dilysine motifs and reversibly associates with Golgi non-clathrin-coated vesicles, which further mediate biosynthetic protein transport from the ER, via the Golgi up to the trans Golgi network.</text>
</comment>
<dbReference type="GO" id="GO:0006890">
    <property type="term" value="P:retrograde vesicle-mediated transport, Golgi to endoplasmic reticulum"/>
    <property type="evidence" value="ECO:0007669"/>
    <property type="project" value="UniProtKB-UniRule"/>
</dbReference>
<feature type="region of interest" description="Disordered" evidence="12">
    <location>
        <begin position="1288"/>
        <end position="1315"/>
    </location>
</feature>
<keyword evidence="10" id="KW-0968">Cytoplasmic vesicle</keyword>
<dbReference type="InterPro" id="IPR036168">
    <property type="entry name" value="AP2_Mu_C_sf"/>
</dbReference>
<feature type="region of interest" description="Disordered" evidence="12">
    <location>
        <begin position="687"/>
        <end position="711"/>
    </location>
</feature>
<dbReference type="Pfam" id="PF12894">
    <property type="entry name" value="ANAPC4_WD40"/>
    <property type="match status" value="1"/>
</dbReference>
<dbReference type="SUPFAM" id="SSF64356">
    <property type="entry name" value="SNARE-like"/>
    <property type="match status" value="1"/>
</dbReference>
<evidence type="ECO:0000256" key="1">
    <source>
        <dbReference type="ARBA" id="ARBA00004255"/>
    </source>
</evidence>
<evidence type="ECO:0000256" key="9">
    <source>
        <dbReference type="ARBA" id="ARBA00023136"/>
    </source>
</evidence>
<dbReference type="GO" id="GO:0015031">
    <property type="term" value="P:protein transport"/>
    <property type="evidence" value="ECO:0007669"/>
    <property type="project" value="UniProtKB-KW"/>
</dbReference>
<comment type="subcellular location">
    <subcellularLocation>
        <location evidence="11">Cytoplasm</location>
    </subcellularLocation>
    <subcellularLocation>
        <location evidence="1 11">Golgi apparatus membrane</location>
        <topology evidence="1 11">Peripheral membrane protein</topology>
        <orientation evidence="1 11">Cytoplasmic side</orientation>
    </subcellularLocation>
    <subcellularLocation>
        <location evidence="11">Cytoplasmic vesicle</location>
        <location evidence="11">COPI-coated vesicle membrane</location>
        <topology evidence="11">Peripheral membrane protein</topology>
        <orientation evidence="11">Cytoplasmic side</orientation>
    </subcellularLocation>
</comment>
<evidence type="ECO:0000259" key="13">
    <source>
        <dbReference type="PROSITE" id="PS51072"/>
    </source>
</evidence>
<keyword evidence="4 11" id="KW-0813">Transport</keyword>
<evidence type="ECO:0000256" key="4">
    <source>
        <dbReference type="ARBA" id="ARBA00022448"/>
    </source>
</evidence>
<dbReference type="InterPro" id="IPR036322">
    <property type="entry name" value="WD40_repeat_dom_sf"/>
</dbReference>
<keyword evidence="6 11" id="KW-0931">ER-Golgi transport</keyword>
<dbReference type="EMBL" id="WWBZ02000040">
    <property type="protein sequence ID" value="KAF4305596.1"/>
    <property type="molecule type" value="Genomic_DNA"/>
</dbReference>
<evidence type="ECO:0000256" key="11">
    <source>
        <dbReference type="RuleBase" id="RU366052"/>
    </source>
</evidence>
<evidence type="ECO:0000256" key="12">
    <source>
        <dbReference type="SAM" id="MobiDB-lite"/>
    </source>
</evidence>
<dbReference type="GO" id="GO:0000139">
    <property type="term" value="C:Golgi membrane"/>
    <property type="evidence" value="ECO:0007669"/>
    <property type="project" value="UniProtKB-SubCell"/>
</dbReference>
<dbReference type="CDD" id="cd09254">
    <property type="entry name" value="AP_delta-COPI_MHD"/>
    <property type="match status" value="1"/>
</dbReference>
<dbReference type="FunFam" id="3.30.450.60:FF:000003">
    <property type="entry name" value="Coatomer subunit delta"/>
    <property type="match status" value="1"/>
</dbReference>
<feature type="region of interest" description="Disordered" evidence="12">
    <location>
        <begin position="250"/>
        <end position="270"/>
    </location>
</feature>
<dbReference type="GO" id="GO:0051645">
    <property type="term" value="P:Golgi localization"/>
    <property type="evidence" value="ECO:0007669"/>
    <property type="project" value="TreeGrafter"/>
</dbReference>
<name>A0A8H4MZR2_9PEZI</name>
<evidence type="ECO:0000256" key="6">
    <source>
        <dbReference type="ARBA" id="ARBA00022892"/>
    </source>
</evidence>
<dbReference type="CDD" id="cd14830">
    <property type="entry name" value="Delta_COP_N"/>
    <property type="match status" value="1"/>
</dbReference>
<evidence type="ECO:0000256" key="10">
    <source>
        <dbReference type="ARBA" id="ARBA00023329"/>
    </source>
</evidence>
<keyword evidence="16" id="KW-1185">Reference proteome</keyword>
<evidence type="ECO:0000256" key="3">
    <source>
        <dbReference type="ARBA" id="ARBA00011775"/>
    </source>
</evidence>
<feature type="domain" description="MHD" evidence="13">
    <location>
        <begin position="276"/>
        <end position="519"/>
    </location>
</feature>
<dbReference type="Proteomes" id="UP000572817">
    <property type="component" value="Unassembled WGS sequence"/>
</dbReference>
<evidence type="ECO:0000256" key="7">
    <source>
        <dbReference type="ARBA" id="ARBA00022927"/>
    </source>
</evidence>
<evidence type="ECO:0000313" key="15">
    <source>
        <dbReference type="EMBL" id="KAF4305596.1"/>
    </source>
</evidence>
<dbReference type="InterPro" id="IPR015943">
    <property type="entry name" value="WD40/YVTN_repeat-like_dom_sf"/>
</dbReference>
<gene>
    <name evidence="15" type="ORF">GTA08_BOTSDO07285</name>
    <name evidence="14" type="ORF">GTA08_BOTSDO11477</name>
</gene>
<dbReference type="Pfam" id="PF00928">
    <property type="entry name" value="Adap_comp_sub"/>
    <property type="match status" value="1"/>
</dbReference>
<dbReference type="InterPro" id="IPR011012">
    <property type="entry name" value="Longin-like_dom_sf"/>
</dbReference>
<keyword evidence="8 11" id="KW-0333">Golgi apparatus</keyword>
<organism evidence="14 16">
    <name type="scientific">Botryosphaeria dothidea</name>
    <dbReference type="NCBI Taxonomy" id="55169"/>
    <lineage>
        <taxon>Eukaryota</taxon>
        <taxon>Fungi</taxon>
        <taxon>Dikarya</taxon>
        <taxon>Ascomycota</taxon>
        <taxon>Pezizomycotina</taxon>
        <taxon>Dothideomycetes</taxon>
        <taxon>Dothideomycetes incertae sedis</taxon>
        <taxon>Botryosphaeriales</taxon>
        <taxon>Botryosphaeriaceae</taxon>
        <taxon>Botryosphaeria</taxon>
    </lineage>
</organism>
<dbReference type="InterPro" id="IPR027059">
    <property type="entry name" value="Coatomer_dsu"/>
</dbReference>
<dbReference type="SUPFAM" id="SSF49447">
    <property type="entry name" value="Second domain of Mu2 adaptin subunit (ap50) of ap2 adaptor"/>
    <property type="match status" value="1"/>
</dbReference>
<evidence type="ECO:0000313" key="14">
    <source>
        <dbReference type="EMBL" id="KAF4300761.1"/>
    </source>
</evidence>
<proteinExistence type="inferred from homology"/>
<keyword evidence="9 11" id="KW-0472">Membrane</keyword>
<comment type="subunit">
    <text evidence="3 11">Oligomeric complex that consists of at least the alpha, beta, beta', gamma, delta, epsilon and zeta subunits.</text>
</comment>
<dbReference type="InterPro" id="IPR022775">
    <property type="entry name" value="AP_mu_sigma_su"/>
</dbReference>
<feature type="compositionally biased region" description="Low complexity" evidence="12">
    <location>
        <begin position="1292"/>
        <end position="1307"/>
    </location>
</feature>
<dbReference type="InterPro" id="IPR024790">
    <property type="entry name" value="APC4_long_dom"/>
</dbReference>
<comment type="caution">
    <text evidence="14">The sequence shown here is derived from an EMBL/GenBank/DDBJ whole genome shotgun (WGS) entry which is preliminary data.</text>
</comment>
<dbReference type="Gene3D" id="2.60.40.1170">
    <property type="entry name" value="Mu homology domain, subdomain B"/>
    <property type="match status" value="2"/>
</dbReference>
<feature type="region of interest" description="Disordered" evidence="12">
    <location>
        <begin position="154"/>
        <end position="200"/>
    </location>
</feature>
<dbReference type="PANTHER" id="PTHR10121:SF0">
    <property type="entry name" value="COATOMER SUBUNIT DELTA"/>
    <property type="match status" value="1"/>
</dbReference>
<evidence type="ECO:0000256" key="5">
    <source>
        <dbReference type="ARBA" id="ARBA00022490"/>
    </source>
</evidence>